<dbReference type="PANTHER" id="PTHR10632">
    <property type="entry name" value="SULFIDE:QUINONE OXIDOREDUCTASE"/>
    <property type="match status" value="1"/>
</dbReference>
<evidence type="ECO:0000313" key="1">
    <source>
        <dbReference type="EMBL" id="CDW87694.1"/>
    </source>
</evidence>
<gene>
    <name evidence="1" type="primary">Contig13580.g14492</name>
    <name evidence="1" type="ORF">STYLEM_16806</name>
</gene>
<dbReference type="PANTHER" id="PTHR10632:SF2">
    <property type="entry name" value="SULFIDE:QUINONE OXIDOREDUCTASE, MITOCHONDRIAL"/>
    <property type="match status" value="1"/>
</dbReference>
<dbReference type="SUPFAM" id="SSF51905">
    <property type="entry name" value="FAD/NAD(P)-binding domain"/>
    <property type="match status" value="1"/>
</dbReference>
<dbReference type="GO" id="GO:0070221">
    <property type="term" value="P:sulfide oxidation, using sulfide:quinone oxidoreductase"/>
    <property type="evidence" value="ECO:0007669"/>
    <property type="project" value="TreeGrafter"/>
</dbReference>
<dbReference type="Gene3D" id="3.50.50.60">
    <property type="entry name" value="FAD/NAD(P)-binding domain"/>
    <property type="match status" value="2"/>
</dbReference>
<accession>A0A078AZQ7</accession>
<dbReference type="Proteomes" id="UP000039865">
    <property type="component" value="Unassembled WGS sequence"/>
</dbReference>
<organism evidence="1 2">
    <name type="scientific">Stylonychia lemnae</name>
    <name type="common">Ciliate</name>
    <dbReference type="NCBI Taxonomy" id="5949"/>
    <lineage>
        <taxon>Eukaryota</taxon>
        <taxon>Sar</taxon>
        <taxon>Alveolata</taxon>
        <taxon>Ciliophora</taxon>
        <taxon>Intramacronucleata</taxon>
        <taxon>Spirotrichea</taxon>
        <taxon>Stichotrichia</taxon>
        <taxon>Sporadotrichida</taxon>
        <taxon>Oxytrichidae</taxon>
        <taxon>Stylonychinae</taxon>
        <taxon>Stylonychia</taxon>
    </lineage>
</organism>
<dbReference type="AlphaFoldDB" id="A0A078AZQ7"/>
<dbReference type="InterPro" id="IPR015904">
    <property type="entry name" value="Sulphide_quinone_reductase"/>
</dbReference>
<evidence type="ECO:0000313" key="2">
    <source>
        <dbReference type="Proteomes" id="UP000039865"/>
    </source>
</evidence>
<keyword evidence="2" id="KW-1185">Reference proteome</keyword>
<sequence>MISKSALAFLRKQSNAQNKVASMTVAHQRNFAGGGPKKPAMPASETDFDVVFVGGMNATALLKFMQHDGVNYKMALITEQSRFILPQSYFAVSHGHIAELKLESGTVSAQVEQWSRYDTFAKVSQFLPNQNKVKLSNGREYTYKALVVNTGFKHTSEHIEGLPEFEKDRGENNVFVHAIDHKERLQRNYYHGWNHNNGDMICYSPKFPYKGEGTDFYALYYEHFLRQDILQGRSARNAKIQFWTPNKEIFKFPYANEVALEECRKRGIDVYFGWEMLSVKTNEHGQKIATFRCTDTGKTIEKDFFSAVINPPSKPHQELLDSGIANGEGVVDVNPYTLQHKRFENIFAFGDCIGVNTTRTESAAIHQTPIVKHNLTQFMEGKELNAIYDGYTFMPFLLGHSYATNFQHYHDYEPHALNHWVPHYGIFARWYFGRMMKSQMQMGEKFSSFKKNHGPPYYNFNPRYLPVEHNDYLQRRGIPVSEVKMFEPKVRVAHDDHHHH</sequence>
<dbReference type="InParanoid" id="A0A078AZQ7"/>
<reference evidence="1 2" key="1">
    <citation type="submission" date="2014-06" db="EMBL/GenBank/DDBJ databases">
        <authorList>
            <person name="Swart Estienne"/>
        </authorList>
    </citation>
    <scope>NUCLEOTIDE SEQUENCE [LARGE SCALE GENOMIC DNA]</scope>
    <source>
        <strain evidence="1 2">130c</strain>
    </source>
</reference>
<dbReference type="EMBL" id="CCKQ01015846">
    <property type="protein sequence ID" value="CDW87694.1"/>
    <property type="molecule type" value="Genomic_DNA"/>
</dbReference>
<dbReference type="OrthoDB" id="282672at2759"/>
<proteinExistence type="predicted"/>
<dbReference type="GO" id="GO:0070224">
    <property type="term" value="F:sulfide:quinone oxidoreductase activity"/>
    <property type="evidence" value="ECO:0007669"/>
    <property type="project" value="TreeGrafter"/>
</dbReference>
<dbReference type="GO" id="GO:0005739">
    <property type="term" value="C:mitochondrion"/>
    <property type="evidence" value="ECO:0007669"/>
    <property type="project" value="TreeGrafter"/>
</dbReference>
<dbReference type="InterPro" id="IPR036188">
    <property type="entry name" value="FAD/NAD-bd_sf"/>
</dbReference>
<dbReference type="OMA" id="HYGIFAR"/>
<protein>
    <submittedName>
        <fullName evidence="1">Fad-dependent pyridine nucleotide-disulfide oxidoreductase</fullName>
    </submittedName>
</protein>
<dbReference type="GO" id="GO:0071949">
    <property type="term" value="F:FAD binding"/>
    <property type="evidence" value="ECO:0007669"/>
    <property type="project" value="TreeGrafter"/>
</dbReference>
<name>A0A078AZQ7_STYLE</name>